<evidence type="ECO:0000259" key="7">
    <source>
        <dbReference type="PROSITE" id="PS50850"/>
    </source>
</evidence>
<evidence type="ECO:0000256" key="2">
    <source>
        <dbReference type="ARBA" id="ARBA00022448"/>
    </source>
</evidence>
<dbReference type="InterPro" id="IPR020846">
    <property type="entry name" value="MFS_dom"/>
</dbReference>
<dbReference type="AlphaFoldDB" id="A0AAD5T9C9"/>
<dbReference type="PROSITE" id="PS50850">
    <property type="entry name" value="MFS"/>
    <property type="match status" value="1"/>
</dbReference>
<dbReference type="GO" id="GO:0022857">
    <property type="term" value="F:transmembrane transporter activity"/>
    <property type="evidence" value="ECO:0007669"/>
    <property type="project" value="InterPro"/>
</dbReference>
<feature type="transmembrane region" description="Helical" evidence="6">
    <location>
        <begin position="191"/>
        <end position="213"/>
    </location>
</feature>
<protein>
    <recommendedName>
        <fullName evidence="7">Major facilitator superfamily (MFS) profile domain-containing protein</fullName>
    </recommendedName>
</protein>
<keyword evidence="3 6" id="KW-0812">Transmembrane</keyword>
<evidence type="ECO:0000256" key="4">
    <source>
        <dbReference type="ARBA" id="ARBA00022989"/>
    </source>
</evidence>
<feature type="transmembrane region" description="Helical" evidence="6">
    <location>
        <begin position="160"/>
        <end position="179"/>
    </location>
</feature>
<keyword evidence="5 6" id="KW-0472">Membrane</keyword>
<dbReference type="PANTHER" id="PTHR43791">
    <property type="entry name" value="PERMEASE-RELATED"/>
    <property type="match status" value="1"/>
</dbReference>
<evidence type="ECO:0000313" key="8">
    <source>
        <dbReference type="EMBL" id="KAJ3128129.1"/>
    </source>
</evidence>
<feature type="transmembrane region" description="Helical" evidence="6">
    <location>
        <begin position="384"/>
        <end position="407"/>
    </location>
</feature>
<reference evidence="8" key="1">
    <citation type="submission" date="2020-05" db="EMBL/GenBank/DDBJ databases">
        <title>Phylogenomic resolution of chytrid fungi.</title>
        <authorList>
            <person name="Stajich J.E."/>
            <person name="Amses K."/>
            <person name="Simmons R."/>
            <person name="Seto K."/>
            <person name="Myers J."/>
            <person name="Bonds A."/>
            <person name="Quandt C.A."/>
            <person name="Barry K."/>
            <person name="Liu P."/>
            <person name="Grigoriev I."/>
            <person name="Longcore J.E."/>
            <person name="James T.Y."/>
        </authorList>
    </citation>
    <scope>NUCLEOTIDE SEQUENCE</scope>
    <source>
        <strain evidence="8">JEL0513</strain>
    </source>
</reference>
<evidence type="ECO:0000313" key="9">
    <source>
        <dbReference type="Proteomes" id="UP001211907"/>
    </source>
</evidence>
<feature type="transmembrane region" description="Helical" evidence="6">
    <location>
        <begin position="98"/>
        <end position="118"/>
    </location>
</feature>
<dbReference type="FunFam" id="1.20.1250.20:FF:000057">
    <property type="entry name" value="MFS general substrate transporter"/>
    <property type="match status" value="1"/>
</dbReference>
<evidence type="ECO:0000256" key="1">
    <source>
        <dbReference type="ARBA" id="ARBA00004141"/>
    </source>
</evidence>
<sequence length="484" mass="53400">MSDKAEVVVADPETKVTWTPEEEKTLLNKIDWHVLPILTLLYLLSFLDRTNIGNAKLDGLIPALGIKDYSTLLSIFFIGYVLFEVPSNIILKRTSPPLWLPTITLGWGILTMVMGFLSDQTGIYIVRFVLGAVEAGLFPGSVFVFSLYYARKERHYRTSLFFSGAAAAGAFGGIFAYALGLLDGKGGKGGWAWIFIIEGLLTVIVSLVAYFFVPNYPHLSKRFTPREKEIIAARISDDPDAIDDEIFSWDGVWQAFRDPYVYLYGLLFHGFAFALYSLSLFMPTIIAGLGYASWQAQLMTVPPYIVAFITTMSTAHAAFVYNRRFIFIIGAALVAIVGYIIQITSPTVGGRYVSVFITASGVYAGNALLLSLPSENVSGQTKRVTALALQITLGDIGAIAGTLLYRIPLGGLANTSYNVSHGLAILWLFVGIFAASSLWFLLSRENARRDKVEAEAAETGQKIVLTPEETKKQGDRRITWRYHV</sequence>
<feature type="transmembrane region" description="Helical" evidence="6">
    <location>
        <begin position="261"/>
        <end position="289"/>
    </location>
</feature>
<feature type="transmembrane region" description="Helical" evidence="6">
    <location>
        <begin position="124"/>
        <end position="148"/>
    </location>
</feature>
<proteinExistence type="predicted"/>
<feature type="transmembrane region" description="Helical" evidence="6">
    <location>
        <begin position="419"/>
        <end position="442"/>
    </location>
</feature>
<feature type="domain" description="Major facilitator superfamily (MFS) profile" evidence="7">
    <location>
        <begin position="34"/>
        <end position="448"/>
    </location>
</feature>
<keyword evidence="9" id="KW-1185">Reference proteome</keyword>
<feature type="transmembrane region" description="Helical" evidence="6">
    <location>
        <begin position="351"/>
        <end position="372"/>
    </location>
</feature>
<feature type="transmembrane region" description="Helical" evidence="6">
    <location>
        <begin position="325"/>
        <end position="345"/>
    </location>
</feature>
<dbReference type="GO" id="GO:0016020">
    <property type="term" value="C:membrane"/>
    <property type="evidence" value="ECO:0007669"/>
    <property type="project" value="UniProtKB-SubCell"/>
</dbReference>
<dbReference type="InterPro" id="IPR036259">
    <property type="entry name" value="MFS_trans_sf"/>
</dbReference>
<keyword evidence="2" id="KW-0813">Transport</keyword>
<comment type="subcellular location">
    <subcellularLocation>
        <location evidence="1">Membrane</location>
        <topology evidence="1">Multi-pass membrane protein</topology>
    </subcellularLocation>
</comment>
<comment type="caution">
    <text evidence="8">The sequence shown here is derived from an EMBL/GenBank/DDBJ whole genome shotgun (WGS) entry which is preliminary data.</text>
</comment>
<dbReference type="Gene3D" id="1.20.1250.20">
    <property type="entry name" value="MFS general substrate transporter like domains"/>
    <property type="match status" value="2"/>
</dbReference>
<dbReference type="Pfam" id="PF07690">
    <property type="entry name" value="MFS_1"/>
    <property type="match status" value="1"/>
</dbReference>
<evidence type="ECO:0000256" key="3">
    <source>
        <dbReference type="ARBA" id="ARBA00022692"/>
    </source>
</evidence>
<evidence type="ECO:0000256" key="5">
    <source>
        <dbReference type="ARBA" id="ARBA00023136"/>
    </source>
</evidence>
<feature type="transmembrane region" description="Helical" evidence="6">
    <location>
        <begin position="301"/>
        <end position="320"/>
    </location>
</feature>
<keyword evidence="4 6" id="KW-1133">Transmembrane helix</keyword>
<dbReference type="PANTHER" id="PTHR43791:SF22">
    <property type="entry name" value="TRANSPORTER, PUTATIVE (AFU_ORTHOLOGUE AFUA_6G11320)-RELATED"/>
    <property type="match status" value="1"/>
</dbReference>
<dbReference type="Proteomes" id="UP001211907">
    <property type="component" value="Unassembled WGS sequence"/>
</dbReference>
<accession>A0AAD5T9C9</accession>
<evidence type="ECO:0000256" key="6">
    <source>
        <dbReference type="SAM" id="Phobius"/>
    </source>
</evidence>
<name>A0AAD5T9C9_9FUNG</name>
<dbReference type="EMBL" id="JADGJH010000478">
    <property type="protein sequence ID" value="KAJ3128129.1"/>
    <property type="molecule type" value="Genomic_DNA"/>
</dbReference>
<gene>
    <name evidence="8" type="ORF">HK100_009346</name>
</gene>
<feature type="transmembrane region" description="Helical" evidence="6">
    <location>
        <begin position="72"/>
        <end position="91"/>
    </location>
</feature>
<dbReference type="InterPro" id="IPR011701">
    <property type="entry name" value="MFS"/>
</dbReference>
<organism evidence="8 9">
    <name type="scientific">Physocladia obscura</name>
    <dbReference type="NCBI Taxonomy" id="109957"/>
    <lineage>
        <taxon>Eukaryota</taxon>
        <taxon>Fungi</taxon>
        <taxon>Fungi incertae sedis</taxon>
        <taxon>Chytridiomycota</taxon>
        <taxon>Chytridiomycota incertae sedis</taxon>
        <taxon>Chytridiomycetes</taxon>
        <taxon>Chytridiales</taxon>
        <taxon>Chytriomycetaceae</taxon>
        <taxon>Physocladia</taxon>
    </lineage>
</organism>
<dbReference type="SUPFAM" id="SSF103473">
    <property type="entry name" value="MFS general substrate transporter"/>
    <property type="match status" value="1"/>
</dbReference>